<dbReference type="EMBL" id="OJIN01000192">
    <property type="protein sequence ID" value="SPD75249.1"/>
    <property type="molecule type" value="Genomic_DNA"/>
</dbReference>
<gene>
    <name evidence="2" type="ORF">PITCH_A50051</name>
</gene>
<feature type="compositionally biased region" description="Basic residues" evidence="1">
    <location>
        <begin position="586"/>
        <end position="597"/>
    </location>
</feature>
<protein>
    <recommendedName>
        <fullName evidence="3">Type I-E CRISPR-associated protein Cse1/CasA</fullName>
    </recommendedName>
</protein>
<evidence type="ECO:0000313" key="2">
    <source>
        <dbReference type="EMBL" id="SPD75249.1"/>
    </source>
</evidence>
<feature type="region of interest" description="Disordered" evidence="1">
    <location>
        <begin position="318"/>
        <end position="337"/>
    </location>
</feature>
<dbReference type="AlphaFoldDB" id="A0A445N0N5"/>
<organism evidence="2">
    <name type="scientific">uncultured Desulfobacterium sp</name>
    <dbReference type="NCBI Taxonomy" id="201089"/>
    <lineage>
        <taxon>Bacteria</taxon>
        <taxon>Pseudomonadati</taxon>
        <taxon>Thermodesulfobacteriota</taxon>
        <taxon>Desulfobacteria</taxon>
        <taxon>Desulfobacterales</taxon>
        <taxon>Desulfobacteriaceae</taxon>
        <taxon>Desulfobacterium</taxon>
        <taxon>environmental samples</taxon>
    </lineage>
</organism>
<proteinExistence type="predicted"/>
<feature type="compositionally biased region" description="Polar residues" evidence="1">
    <location>
        <begin position="320"/>
        <end position="336"/>
    </location>
</feature>
<reference evidence="2" key="1">
    <citation type="submission" date="2018-01" db="EMBL/GenBank/DDBJ databases">
        <authorList>
            <person name="Regsiter A."/>
            <person name="William W."/>
        </authorList>
    </citation>
    <scope>NUCLEOTIDE SEQUENCE</scope>
    <source>
        <strain evidence="2">TRIP AH-1</strain>
    </source>
</reference>
<dbReference type="InterPro" id="IPR013381">
    <property type="entry name" value="CRISPR-assoc_prot_Cse1"/>
</dbReference>
<name>A0A445N0N5_9BACT</name>
<evidence type="ECO:0008006" key="3">
    <source>
        <dbReference type="Google" id="ProtNLM"/>
    </source>
</evidence>
<dbReference type="Pfam" id="PF09481">
    <property type="entry name" value="CRISPR_Cse1"/>
    <property type="match status" value="1"/>
</dbReference>
<dbReference type="NCBIfam" id="TIGR02547">
    <property type="entry name" value="casA_cse1"/>
    <property type="match status" value="1"/>
</dbReference>
<accession>A0A445N0N5</accession>
<feature type="region of interest" description="Disordered" evidence="1">
    <location>
        <begin position="569"/>
        <end position="597"/>
    </location>
</feature>
<sequence length="597" mass="65706">MGFSVTQGAYNLLEEKWIPVLYGDGKTDRVGICQALTDARTIRQIAASNPMDRVALLRFLLAVLMWCKEDARSSLAALDEKSADIPENWLAKLKENRAAFNLLGDVKRFYQDELLKGKESRPIGDLLVEFPGADSVNHMRHVVHDGSYGLCPGCCAMGILRLSVWAPANRFYPASVNPGSAAYAFIEGKNLFQTLCANLPEANPQADQAPWLDNEQPNPPDAVARLAWRPRKLWLNVGSENDTCANCGCFGELITSLCNEGGWPTPTTSSQEFAKAVETEFKNLGYRTKDKDQANKSPKKVAKMASLIRKCRMDDLRKACSQSNPQPQAAASPTQTDEQEIARLFHLLILKNDKSAHEAVKALTKKPNEEEQKALKDGDMRAKKFWDADPHLLRDGEAISLPGLGADVAMHSSQFWRDALRLQRGQVGRVTAIGPVVNKFTFQDSVSIALPDASDDVKSRANLSADCGGELRDLFKQVTQNPLRQHPEIGASVKLLTPNAEAQIRDRLSRINASTGDNATEVKTFLHEVYAPVVEQVIASVTPGSPLRRHAMRNHAQALLNKKIKELVEKPDHLSNAGTPVTVPSKPKRGRKKGGAK</sequence>
<evidence type="ECO:0000256" key="1">
    <source>
        <dbReference type="SAM" id="MobiDB-lite"/>
    </source>
</evidence>